<name>A0A9N8F2P8_9STRA</name>
<feature type="region of interest" description="Disordered" evidence="1">
    <location>
        <begin position="23"/>
        <end position="116"/>
    </location>
</feature>
<evidence type="ECO:0000256" key="1">
    <source>
        <dbReference type="SAM" id="MobiDB-lite"/>
    </source>
</evidence>
<feature type="compositionally biased region" description="Pro residues" evidence="1">
    <location>
        <begin position="231"/>
        <end position="242"/>
    </location>
</feature>
<evidence type="ECO:0000313" key="3">
    <source>
        <dbReference type="Proteomes" id="UP001153069"/>
    </source>
</evidence>
<feature type="compositionally biased region" description="Basic and acidic residues" evidence="1">
    <location>
        <begin position="23"/>
        <end position="40"/>
    </location>
</feature>
<sequence length="681" mass="76145">MRQAIQEESEEDSDDEYIERQLQEIEAGKEKARKERERARPGQYGSSRLLEGEINLSSSSSSSSEDEELKDTPEKTAAQKDDFVDLVSPPQLSQPDSLSQFPAMPAGGAPSPNAFRPLDQMHRVTFSSLHPNVQREYIRQQQESQAEWQRYLDNQCPMPTHLMGFRQSPAPAPVAGFSRVPPARGTQLPVASPVARRRSDSPAAPVLMDSATTKKSRSNTGRATPTQEGRPPTPQDGRPPTPQENNDGQKKKSVPRKTTELPPKVAAFTYEHKHRLELGEEMYSRSKDNPGPFTVAQFIVFGSESRGNFEKFDIDKNLTCEQLRKLATNFGCKGVSSIGKFEIRKRMAIRCTAATAYNNPEILNTFASARELKINSVYRLINVCVHANYFQRFVDLHANKTRNDHESNTAGPYKQFWIDIAEFYNDTENDNELCTIYGAVEEEDERQFDMVTAGPINPRNFNKLNHESCCQLVKDAMKSVEKIHGAMKKSGQGSNDPWSFCRKSVLTIRKGVEVAAEIAYYAYRIREAHPQLEGSWDAMLSEDLAASSTSTPTASKAPPPNNASVATPSTASTGSSANESLISSLGAWNESTKTAADQRQTYIDMKTSQAAEERLARMWNEYDRLSLRVMDLRDNGNAAPLLHNLATRVRALEDKLEIQLEFSVVKDTDFLPGRQSNSMEE</sequence>
<feature type="region of interest" description="Disordered" evidence="1">
    <location>
        <begin position="165"/>
        <end position="264"/>
    </location>
</feature>
<feature type="region of interest" description="Disordered" evidence="1">
    <location>
        <begin position="547"/>
        <end position="577"/>
    </location>
</feature>
<dbReference type="EMBL" id="CAICTM010002777">
    <property type="protein sequence ID" value="CAB9530191.1"/>
    <property type="molecule type" value="Genomic_DNA"/>
</dbReference>
<protein>
    <submittedName>
        <fullName evidence="2">Uncharacterized protein</fullName>
    </submittedName>
</protein>
<feature type="compositionally biased region" description="Polar residues" evidence="1">
    <location>
        <begin position="210"/>
        <end position="227"/>
    </location>
</feature>
<evidence type="ECO:0000313" key="2">
    <source>
        <dbReference type="EMBL" id="CAB9530191.1"/>
    </source>
</evidence>
<gene>
    <name evidence="2" type="ORF">SEMRO_2779_G336930.1</name>
</gene>
<feature type="compositionally biased region" description="Basic and acidic residues" evidence="1">
    <location>
        <begin position="70"/>
        <end position="83"/>
    </location>
</feature>
<reference evidence="2" key="1">
    <citation type="submission" date="2020-06" db="EMBL/GenBank/DDBJ databases">
        <authorList>
            <consortium name="Plant Systems Biology data submission"/>
        </authorList>
    </citation>
    <scope>NUCLEOTIDE SEQUENCE</scope>
    <source>
        <strain evidence="2">D6</strain>
    </source>
</reference>
<dbReference type="AlphaFoldDB" id="A0A9N8F2P8"/>
<dbReference type="Proteomes" id="UP001153069">
    <property type="component" value="Unassembled WGS sequence"/>
</dbReference>
<accession>A0A9N8F2P8</accession>
<keyword evidence="3" id="KW-1185">Reference proteome</keyword>
<comment type="caution">
    <text evidence="2">The sequence shown here is derived from an EMBL/GenBank/DDBJ whole genome shotgun (WGS) entry which is preliminary data.</text>
</comment>
<organism evidence="2 3">
    <name type="scientific">Seminavis robusta</name>
    <dbReference type="NCBI Taxonomy" id="568900"/>
    <lineage>
        <taxon>Eukaryota</taxon>
        <taxon>Sar</taxon>
        <taxon>Stramenopiles</taxon>
        <taxon>Ochrophyta</taxon>
        <taxon>Bacillariophyta</taxon>
        <taxon>Bacillariophyceae</taxon>
        <taxon>Bacillariophycidae</taxon>
        <taxon>Naviculales</taxon>
        <taxon>Naviculaceae</taxon>
        <taxon>Seminavis</taxon>
    </lineage>
</organism>
<feature type="compositionally biased region" description="Low complexity" evidence="1">
    <location>
        <begin position="86"/>
        <end position="100"/>
    </location>
</feature>
<proteinExistence type="predicted"/>
<dbReference type="OrthoDB" id="56570at2759"/>